<dbReference type="GO" id="GO:0008840">
    <property type="term" value="F:4-hydroxy-tetrahydrodipicolinate synthase activity"/>
    <property type="evidence" value="ECO:0007669"/>
    <property type="project" value="TreeGrafter"/>
</dbReference>
<dbReference type="EMBL" id="BLKW01000004">
    <property type="protein sequence ID" value="GFG75203.1"/>
    <property type="molecule type" value="Genomic_DNA"/>
</dbReference>
<sequence>MVATAREAREWARNALRGIGDSLYTPFCGMDGDDIDWDAYRTLVRYCVGDLGHPMLWCTSGIGEFWSLTLDERKRLLEVAIEEARAVNPGVVVQACTAAMSAKDCLELTLHAQQAGADIAYIQTPMMETHGGEGVLRFFRYIADRTDIALGMFNSPSSGYVLTPEESARIYDEVPAVCATKEGAFRPASSRLLHDMAPGLVIWECDTTVYRAGWLRAGIVCPAQLGTAGYLYETPQRRLLTEYWDLVLRDKLVEAMDYGRDSGLDQFDIDLGSCFTCYPARPDYFTHWGGAFKYAASLLGLPVGAYPHSRPPQAELPAATRDRIKQAYHRLGLIEA</sequence>
<dbReference type="PANTHER" id="PTHR12128:SF66">
    <property type="entry name" value="4-HYDROXY-2-OXOGLUTARATE ALDOLASE, MITOCHONDRIAL"/>
    <property type="match status" value="1"/>
</dbReference>
<reference evidence="3 4" key="1">
    <citation type="journal article" date="2019" name="Emerg. Microbes Infect.">
        <title>Comprehensive subspecies identification of 175 nontuberculous mycobacteria species based on 7547 genomic profiles.</title>
        <authorList>
            <person name="Matsumoto Y."/>
            <person name="Kinjo T."/>
            <person name="Motooka D."/>
            <person name="Nabeya D."/>
            <person name="Jung N."/>
            <person name="Uechi K."/>
            <person name="Horii T."/>
            <person name="Iida T."/>
            <person name="Fujita J."/>
            <person name="Nakamura S."/>
        </authorList>
    </citation>
    <scope>NUCLEOTIDE SEQUENCE [LARGE SCALE GENOMIC DNA]</scope>
    <source>
        <strain evidence="3 4">JCM 17322</strain>
    </source>
</reference>
<name>A0A7I9XZR4_9MYCO</name>
<dbReference type="Gene3D" id="3.20.20.70">
    <property type="entry name" value="Aldolase class I"/>
    <property type="match status" value="1"/>
</dbReference>
<accession>A0A7I9XZR4</accession>
<evidence type="ECO:0000256" key="2">
    <source>
        <dbReference type="ARBA" id="ARBA00023239"/>
    </source>
</evidence>
<evidence type="ECO:0000313" key="4">
    <source>
        <dbReference type="Proteomes" id="UP000465361"/>
    </source>
</evidence>
<gene>
    <name evidence="3" type="ORF">MBOT_25680</name>
</gene>
<comment type="similarity">
    <text evidence="1">Belongs to the DapA family.</text>
</comment>
<organism evidence="3 4">
    <name type="scientific">Mycobacterium botniense</name>
    <dbReference type="NCBI Taxonomy" id="84962"/>
    <lineage>
        <taxon>Bacteria</taxon>
        <taxon>Bacillati</taxon>
        <taxon>Actinomycetota</taxon>
        <taxon>Actinomycetes</taxon>
        <taxon>Mycobacteriales</taxon>
        <taxon>Mycobacteriaceae</taxon>
        <taxon>Mycobacterium</taxon>
    </lineage>
</organism>
<dbReference type="Proteomes" id="UP000465361">
    <property type="component" value="Unassembled WGS sequence"/>
</dbReference>
<protein>
    <recommendedName>
        <fullName evidence="5">Dihydrodipicolinate synthase family protein</fullName>
    </recommendedName>
</protein>
<evidence type="ECO:0000256" key="1">
    <source>
        <dbReference type="ARBA" id="ARBA00007592"/>
    </source>
</evidence>
<dbReference type="SMART" id="SM01130">
    <property type="entry name" value="DHDPS"/>
    <property type="match status" value="1"/>
</dbReference>
<proteinExistence type="inferred from homology"/>
<comment type="caution">
    <text evidence="3">The sequence shown here is derived from an EMBL/GenBank/DDBJ whole genome shotgun (WGS) entry which is preliminary data.</text>
</comment>
<dbReference type="InterPro" id="IPR002220">
    <property type="entry name" value="DapA-like"/>
</dbReference>
<dbReference type="SUPFAM" id="SSF51569">
    <property type="entry name" value="Aldolase"/>
    <property type="match status" value="1"/>
</dbReference>
<dbReference type="CDD" id="cd00408">
    <property type="entry name" value="DHDPS-like"/>
    <property type="match status" value="1"/>
</dbReference>
<dbReference type="InterPro" id="IPR013785">
    <property type="entry name" value="Aldolase_TIM"/>
</dbReference>
<keyword evidence="4" id="KW-1185">Reference proteome</keyword>
<evidence type="ECO:0000313" key="3">
    <source>
        <dbReference type="EMBL" id="GFG75203.1"/>
    </source>
</evidence>
<dbReference type="Pfam" id="PF00701">
    <property type="entry name" value="DHDPS"/>
    <property type="match status" value="1"/>
</dbReference>
<keyword evidence="2" id="KW-0456">Lyase</keyword>
<evidence type="ECO:0008006" key="5">
    <source>
        <dbReference type="Google" id="ProtNLM"/>
    </source>
</evidence>
<dbReference type="PANTHER" id="PTHR12128">
    <property type="entry name" value="DIHYDRODIPICOLINATE SYNTHASE"/>
    <property type="match status" value="1"/>
</dbReference>
<dbReference type="AlphaFoldDB" id="A0A7I9XZR4"/>